<evidence type="ECO:0000256" key="1">
    <source>
        <dbReference type="SAM" id="MobiDB-lite"/>
    </source>
</evidence>
<name>A0A9P6H539_9AGAM</name>
<protein>
    <submittedName>
        <fullName evidence="2">Uncharacterized protein</fullName>
    </submittedName>
</protein>
<dbReference type="AlphaFoldDB" id="A0A9P6H539"/>
<dbReference type="EMBL" id="WIUZ02000020">
    <property type="protein sequence ID" value="KAF9779197.1"/>
    <property type="molecule type" value="Genomic_DNA"/>
</dbReference>
<sequence>MEPVLVECEHCHRPFKARGITAHRKACKQKADMEEDQARFMAERRLRNKGRAPHEIAPAPHEIAGPAPHEIAGPAPHDLIAPAPHNIDTNPLVASTTTGVAPWRPNLPPTLSSNLASETDSDCHDPDPGSADFDNGSGLAANVSHLDGDIRVQYHPNSGKESKTFMFEEFQRAASDVASAHPPDPEPWTPFKTREDFEFAALAHEAGMSRKQFQKETASASYKGKSHEFDVWVRPIWSWIEDMLQNPDLIQHFKWDACCMSKFDAKSNSWEQFYDEPWTGDQFWKTQSNLPEGAKPLVLSLYADKSKLSSFGTKKGYPVIARCANLPVEIQNGTGLGGGRVVGWLPVIDEDAAESGKAKYVNFKRVVWHDSFRKLLASISELSKIGFHIECADGVTRHVFPAILILSADYEEQSIMALIRGTLGDLPCPVCLVPKTGIPQGKVYAVRTTRSMKKVYEDAQNMRTVVEREKYLQSYGLRDISNVFWELNNSDPYQALSYDRLHTSHLGLFKDHIWSVLKLKVEEAGRQAITEVNERASAFPRWSGLSHFSNIMSMGFSDGSKFEDLSKISVFLLHNLFEEKTPGYLLLKLLRCYIEIDTYASFQVHTDSTIANGREQVSRFFKLLTKYTDSEESVHDPEDGSLKAWNFPKLHFQSHLFNDIIAKGVTRNYNSKISESFHGPIRWAFVTITNYRDVDEQLLTHEHLGFVFTFIQTKVDLLDEAKSSGGKDETTELLPLTLEPSGHIYLGSPKGTPKDETPKDGPPEKKDPTTVATLADQLVGLNGQGGFRKMLEEFLNSFYEENQLPRDTYLRVQGNQVITEYQYLVIDYRNMVDWKLSTDRLRCNQSFHGAERPPGALRRKDKDLGLYRLRLRAKRYEIISLESVVRGAALVKVSKDSADYFVVDTIDADMFLRMKGLDFI</sequence>
<evidence type="ECO:0000313" key="3">
    <source>
        <dbReference type="Proteomes" id="UP000736335"/>
    </source>
</evidence>
<reference evidence="2" key="2">
    <citation type="submission" date="2020-11" db="EMBL/GenBank/DDBJ databases">
        <authorList>
            <consortium name="DOE Joint Genome Institute"/>
            <person name="Kuo A."/>
            <person name="Miyauchi S."/>
            <person name="Kiss E."/>
            <person name="Drula E."/>
            <person name="Kohler A."/>
            <person name="Sanchez-Garcia M."/>
            <person name="Andreopoulos B."/>
            <person name="Barry K.W."/>
            <person name="Bonito G."/>
            <person name="Buee M."/>
            <person name="Carver A."/>
            <person name="Chen C."/>
            <person name="Cichocki N."/>
            <person name="Clum A."/>
            <person name="Culley D."/>
            <person name="Crous P.W."/>
            <person name="Fauchery L."/>
            <person name="Girlanda M."/>
            <person name="Hayes R."/>
            <person name="Keri Z."/>
            <person name="Labutti K."/>
            <person name="Lipzen A."/>
            <person name="Lombard V."/>
            <person name="Magnuson J."/>
            <person name="Maillard F."/>
            <person name="Morin E."/>
            <person name="Murat C."/>
            <person name="Nolan M."/>
            <person name="Ohm R."/>
            <person name="Pangilinan J."/>
            <person name="Pereira M."/>
            <person name="Perotto S."/>
            <person name="Peter M."/>
            <person name="Riley R."/>
            <person name="Sitrit Y."/>
            <person name="Stielow B."/>
            <person name="Szollosi G."/>
            <person name="Zifcakova L."/>
            <person name="Stursova M."/>
            <person name="Spatafora J.W."/>
            <person name="Tedersoo L."/>
            <person name="Vaario L.-M."/>
            <person name="Yamada A."/>
            <person name="Yan M."/>
            <person name="Wang P."/>
            <person name="Xu J."/>
            <person name="Bruns T."/>
            <person name="Baldrian P."/>
            <person name="Vilgalys R."/>
            <person name="Henrissat B."/>
            <person name="Grigoriev I.V."/>
            <person name="Hibbett D."/>
            <person name="Nagy L.G."/>
            <person name="Martin F.M."/>
        </authorList>
    </citation>
    <scope>NUCLEOTIDE SEQUENCE</scope>
    <source>
        <strain evidence="2">UH-Tt-Lm1</strain>
    </source>
</reference>
<keyword evidence="3" id="KW-1185">Reference proteome</keyword>
<accession>A0A9P6H539</accession>
<dbReference type="InterPro" id="IPR041078">
    <property type="entry name" value="Plavaka"/>
</dbReference>
<feature type="region of interest" description="Disordered" evidence="1">
    <location>
        <begin position="742"/>
        <end position="769"/>
    </location>
</feature>
<feature type="compositionally biased region" description="Basic and acidic residues" evidence="1">
    <location>
        <begin position="752"/>
        <end position="768"/>
    </location>
</feature>
<comment type="caution">
    <text evidence="2">The sequence shown here is derived from an EMBL/GenBank/DDBJ whole genome shotgun (WGS) entry which is preliminary data.</text>
</comment>
<reference evidence="2" key="1">
    <citation type="journal article" date="2020" name="Nat. Commun.">
        <title>Large-scale genome sequencing of mycorrhizal fungi provides insights into the early evolution of symbiotic traits.</title>
        <authorList>
            <person name="Miyauchi S."/>
            <person name="Kiss E."/>
            <person name="Kuo A."/>
            <person name="Drula E."/>
            <person name="Kohler A."/>
            <person name="Sanchez-Garcia M."/>
            <person name="Morin E."/>
            <person name="Andreopoulos B."/>
            <person name="Barry K.W."/>
            <person name="Bonito G."/>
            <person name="Buee M."/>
            <person name="Carver A."/>
            <person name="Chen C."/>
            <person name="Cichocki N."/>
            <person name="Clum A."/>
            <person name="Culley D."/>
            <person name="Crous P.W."/>
            <person name="Fauchery L."/>
            <person name="Girlanda M."/>
            <person name="Hayes R.D."/>
            <person name="Keri Z."/>
            <person name="LaButti K."/>
            <person name="Lipzen A."/>
            <person name="Lombard V."/>
            <person name="Magnuson J."/>
            <person name="Maillard F."/>
            <person name="Murat C."/>
            <person name="Nolan M."/>
            <person name="Ohm R.A."/>
            <person name="Pangilinan J."/>
            <person name="Pereira M.F."/>
            <person name="Perotto S."/>
            <person name="Peter M."/>
            <person name="Pfister S."/>
            <person name="Riley R."/>
            <person name="Sitrit Y."/>
            <person name="Stielow J.B."/>
            <person name="Szollosi G."/>
            <person name="Zifcakova L."/>
            <person name="Stursova M."/>
            <person name="Spatafora J.W."/>
            <person name="Tedersoo L."/>
            <person name="Vaario L.M."/>
            <person name="Yamada A."/>
            <person name="Yan M."/>
            <person name="Wang P."/>
            <person name="Xu J."/>
            <person name="Bruns T."/>
            <person name="Baldrian P."/>
            <person name="Vilgalys R."/>
            <person name="Dunand C."/>
            <person name="Henrissat B."/>
            <person name="Grigoriev I.V."/>
            <person name="Hibbett D."/>
            <person name="Nagy L.G."/>
            <person name="Martin F.M."/>
        </authorList>
    </citation>
    <scope>NUCLEOTIDE SEQUENCE</scope>
    <source>
        <strain evidence="2">UH-Tt-Lm1</strain>
    </source>
</reference>
<feature type="region of interest" description="Disordered" evidence="1">
    <location>
        <begin position="97"/>
        <end position="140"/>
    </location>
</feature>
<proteinExistence type="predicted"/>
<gene>
    <name evidence="2" type="ORF">BJ322DRAFT_1113553</name>
</gene>
<dbReference type="Proteomes" id="UP000736335">
    <property type="component" value="Unassembled WGS sequence"/>
</dbReference>
<organism evidence="2 3">
    <name type="scientific">Thelephora terrestris</name>
    <dbReference type="NCBI Taxonomy" id="56493"/>
    <lineage>
        <taxon>Eukaryota</taxon>
        <taxon>Fungi</taxon>
        <taxon>Dikarya</taxon>
        <taxon>Basidiomycota</taxon>
        <taxon>Agaricomycotina</taxon>
        <taxon>Agaricomycetes</taxon>
        <taxon>Thelephorales</taxon>
        <taxon>Thelephoraceae</taxon>
        <taxon>Thelephora</taxon>
    </lineage>
</organism>
<dbReference type="OrthoDB" id="3239511at2759"/>
<feature type="compositionally biased region" description="Polar residues" evidence="1">
    <location>
        <begin position="109"/>
        <end position="118"/>
    </location>
</feature>
<dbReference type="Pfam" id="PF18759">
    <property type="entry name" value="Plavaka"/>
    <property type="match status" value="1"/>
</dbReference>
<evidence type="ECO:0000313" key="2">
    <source>
        <dbReference type="EMBL" id="KAF9779197.1"/>
    </source>
</evidence>